<dbReference type="KEGG" id="vin:AKJ08_0340"/>
<evidence type="ECO:0000259" key="2">
    <source>
        <dbReference type="PROSITE" id="PS50879"/>
    </source>
</evidence>
<protein>
    <submittedName>
        <fullName evidence="3">Ribonuclease H</fullName>
    </submittedName>
</protein>
<dbReference type="InterPro" id="IPR036397">
    <property type="entry name" value="RNaseH_sf"/>
</dbReference>
<evidence type="ECO:0000256" key="1">
    <source>
        <dbReference type="SAM" id="MobiDB-lite"/>
    </source>
</evidence>
<gene>
    <name evidence="3" type="ORF">AKJ08_0340</name>
</gene>
<organism evidence="3 4">
    <name type="scientific">Vulgatibacter incomptus</name>
    <dbReference type="NCBI Taxonomy" id="1391653"/>
    <lineage>
        <taxon>Bacteria</taxon>
        <taxon>Pseudomonadati</taxon>
        <taxon>Myxococcota</taxon>
        <taxon>Myxococcia</taxon>
        <taxon>Myxococcales</taxon>
        <taxon>Cystobacterineae</taxon>
        <taxon>Vulgatibacteraceae</taxon>
        <taxon>Vulgatibacter</taxon>
    </lineage>
</organism>
<dbReference type="Pfam" id="PF13456">
    <property type="entry name" value="RVT_3"/>
    <property type="match status" value="1"/>
</dbReference>
<dbReference type="OrthoDB" id="7845843at2"/>
<dbReference type="EMBL" id="CP012332">
    <property type="protein sequence ID" value="AKU89953.1"/>
    <property type="molecule type" value="Genomic_DNA"/>
</dbReference>
<dbReference type="SUPFAM" id="SSF53098">
    <property type="entry name" value="Ribonuclease H-like"/>
    <property type="match status" value="1"/>
</dbReference>
<accession>A0A0K1P8U7</accession>
<proteinExistence type="predicted"/>
<reference evidence="3 4" key="1">
    <citation type="submission" date="2015-08" db="EMBL/GenBank/DDBJ databases">
        <authorList>
            <person name="Babu N.S."/>
            <person name="Beckwith C.J."/>
            <person name="Beseler K.G."/>
            <person name="Brison A."/>
            <person name="Carone J.V."/>
            <person name="Caskin T.P."/>
            <person name="Diamond M."/>
            <person name="Durham M.E."/>
            <person name="Foxe J.M."/>
            <person name="Go M."/>
            <person name="Henderson B.A."/>
            <person name="Jones I.B."/>
            <person name="McGettigan J.A."/>
            <person name="Micheletti S.J."/>
            <person name="Nasrallah M.E."/>
            <person name="Ortiz D."/>
            <person name="Piller C.R."/>
            <person name="Privatt S.R."/>
            <person name="Schneider S.L."/>
            <person name="Sharp S."/>
            <person name="Smith T.C."/>
            <person name="Stanton J.D."/>
            <person name="Ullery H.E."/>
            <person name="Wilson R.J."/>
            <person name="Serrano M.G."/>
            <person name="Buck G."/>
            <person name="Lee V."/>
            <person name="Wang Y."/>
            <person name="Carvalho R."/>
            <person name="Voegtly L."/>
            <person name="Shi R."/>
            <person name="Duckworth R."/>
            <person name="Johnson A."/>
            <person name="Loviza R."/>
            <person name="Walstead R."/>
            <person name="Shah Z."/>
            <person name="Kiflezghi M."/>
            <person name="Wade K."/>
            <person name="Ball S.L."/>
            <person name="Bradley K.W."/>
            <person name="Asai D.J."/>
            <person name="Bowman C.A."/>
            <person name="Russell D.A."/>
            <person name="Pope W.H."/>
            <person name="Jacobs-Sera D."/>
            <person name="Hendrix R.W."/>
            <person name="Hatfull G.F."/>
        </authorList>
    </citation>
    <scope>NUCLEOTIDE SEQUENCE [LARGE SCALE GENOMIC DNA]</scope>
    <source>
        <strain evidence="3 4">DSM 27710</strain>
    </source>
</reference>
<dbReference type="Proteomes" id="UP000055590">
    <property type="component" value="Chromosome"/>
</dbReference>
<feature type="compositionally biased region" description="Low complexity" evidence="1">
    <location>
        <begin position="70"/>
        <end position="83"/>
    </location>
</feature>
<dbReference type="AlphaFoldDB" id="A0A0K1P8U7"/>
<dbReference type="PANTHER" id="PTHR46387">
    <property type="entry name" value="POLYNUCLEOTIDYL TRANSFERASE, RIBONUCLEASE H-LIKE SUPERFAMILY PROTEIN"/>
    <property type="match status" value="1"/>
</dbReference>
<dbReference type="Gene3D" id="3.30.420.10">
    <property type="entry name" value="Ribonuclease H-like superfamily/Ribonuclease H"/>
    <property type="match status" value="1"/>
</dbReference>
<keyword evidence="4" id="KW-1185">Reference proteome</keyword>
<dbReference type="STRING" id="1391653.AKJ08_0340"/>
<feature type="domain" description="RNase H type-1" evidence="2">
    <location>
        <begin position="96"/>
        <end position="227"/>
    </location>
</feature>
<feature type="region of interest" description="Disordered" evidence="1">
    <location>
        <begin position="59"/>
        <end position="94"/>
    </location>
</feature>
<sequence>MSHKPSPAEVLRFIAAEEPLEKTLSRFPAVSRRDLETLIGALAQAAAVREAAVRAEARQEPGAAAIEPSVAKTRQAAAKAATAKPPPPPAAPRGGAVRALRVYSDGAARGNPGPAGAGAVLMTLDGEIVERLGRYLGRNTNNVAEYMGLIIGLERARELGAEEVHVFADSELMIRQLGGQYQVRAANLKPLFDQATSLLRGFRLTKLNHVRRELNAEADEMSNRAIDERM</sequence>
<dbReference type="CDD" id="cd09279">
    <property type="entry name" value="RNase_HI_like"/>
    <property type="match status" value="1"/>
</dbReference>
<dbReference type="GO" id="GO:0004523">
    <property type="term" value="F:RNA-DNA hybrid ribonuclease activity"/>
    <property type="evidence" value="ECO:0007669"/>
    <property type="project" value="InterPro"/>
</dbReference>
<evidence type="ECO:0000313" key="3">
    <source>
        <dbReference type="EMBL" id="AKU89953.1"/>
    </source>
</evidence>
<evidence type="ECO:0000313" key="4">
    <source>
        <dbReference type="Proteomes" id="UP000055590"/>
    </source>
</evidence>
<dbReference type="PANTHER" id="PTHR46387:SF2">
    <property type="entry name" value="RIBONUCLEASE HI"/>
    <property type="match status" value="1"/>
</dbReference>
<dbReference type="RefSeq" id="WP_050724466.1">
    <property type="nucleotide sequence ID" value="NZ_CP012332.1"/>
</dbReference>
<dbReference type="InterPro" id="IPR002156">
    <property type="entry name" value="RNaseH_domain"/>
</dbReference>
<dbReference type="PROSITE" id="PS50879">
    <property type="entry name" value="RNASE_H_1"/>
    <property type="match status" value="1"/>
</dbReference>
<name>A0A0K1P8U7_9BACT</name>
<dbReference type="InterPro" id="IPR012337">
    <property type="entry name" value="RNaseH-like_sf"/>
</dbReference>
<dbReference type="GO" id="GO:0003676">
    <property type="term" value="F:nucleic acid binding"/>
    <property type="evidence" value="ECO:0007669"/>
    <property type="project" value="InterPro"/>
</dbReference>